<dbReference type="RefSeq" id="WP_308948460.1">
    <property type="nucleotide sequence ID" value="NZ_JARXHW010000004.1"/>
</dbReference>
<dbReference type="InterPro" id="IPR008979">
    <property type="entry name" value="Galactose-bd-like_sf"/>
</dbReference>
<reference evidence="2 3" key="1">
    <citation type="submission" date="2023-04" db="EMBL/GenBank/DDBJ databases">
        <title>A novel bacteria isolated from coastal sediment.</title>
        <authorList>
            <person name="Liu X.-J."/>
            <person name="Du Z.-J."/>
        </authorList>
    </citation>
    <scope>NUCLEOTIDE SEQUENCE [LARGE SCALE GENOMIC DNA]</scope>
    <source>
        <strain evidence="2 3">SDUM461003</strain>
    </source>
</reference>
<dbReference type="EMBL" id="JARXHW010000004">
    <property type="protein sequence ID" value="MDQ8206398.1"/>
    <property type="molecule type" value="Genomic_DNA"/>
</dbReference>
<protein>
    <submittedName>
        <fullName evidence="2">Discoidin domain-containing protein</fullName>
    </submittedName>
</protein>
<keyword evidence="3" id="KW-1185">Reference proteome</keyword>
<organism evidence="2 3">
    <name type="scientific">Thalassobacterium maritimum</name>
    <dbReference type="NCBI Taxonomy" id="3041265"/>
    <lineage>
        <taxon>Bacteria</taxon>
        <taxon>Pseudomonadati</taxon>
        <taxon>Verrucomicrobiota</taxon>
        <taxon>Opitutia</taxon>
        <taxon>Puniceicoccales</taxon>
        <taxon>Coraliomargaritaceae</taxon>
        <taxon>Thalassobacterium</taxon>
    </lineage>
</organism>
<name>A0ABU1AQI6_9BACT</name>
<dbReference type="InterPro" id="IPR000421">
    <property type="entry name" value="FA58C"/>
</dbReference>
<dbReference type="Gene3D" id="2.60.120.260">
    <property type="entry name" value="Galactose-binding domain-like"/>
    <property type="match status" value="1"/>
</dbReference>
<dbReference type="SUPFAM" id="SSF49785">
    <property type="entry name" value="Galactose-binding domain-like"/>
    <property type="match status" value="1"/>
</dbReference>
<evidence type="ECO:0000313" key="2">
    <source>
        <dbReference type="EMBL" id="MDQ8206398.1"/>
    </source>
</evidence>
<gene>
    <name evidence="2" type="ORF">QEH52_02680</name>
</gene>
<sequence length="203" mass="21639">MSGFAAKLLTDNPAKTGIASYPGSTSEVSHAGVIWTGASSEYLVDDNVGGGFGTTDPAIVKFGTKRLFDGHNERVGNTAVYGAWHGRHGATVLIDLKAVYAVETVSASLRTNGRRGASTFIAQVSQDGETFEPLGTWGGERAVLDSEKEDAGRNVEVVISASDPVSARYVKVFMSHWDEAHTDRVLNQLVIGELAVWGEELPE</sequence>
<comment type="caution">
    <text evidence="2">The sequence shown here is derived from an EMBL/GenBank/DDBJ whole genome shotgun (WGS) entry which is preliminary data.</text>
</comment>
<evidence type="ECO:0000259" key="1">
    <source>
        <dbReference type="PROSITE" id="PS50022"/>
    </source>
</evidence>
<accession>A0ABU1AQI6</accession>
<evidence type="ECO:0000313" key="3">
    <source>
        <dbReference type="Proteomes" id="UP001225316"/>
    </source>
</evidence>
<feature type="domain" description="F5/8 type C" evidence="1">
    <location>
        <begin position="31"/>
        <end position="193"/>
    </location>
</feature>
<proteinExistence type="predicted"/>
<dbReference type="PROSITE" id="PS50022">
    <property type="entry name" value="FA58C_3"/>
    <property type="match status" value="1"/>
</dbReference>
<dbReference type="Pfam" id="PF00754">
    <property type="entry name" value="F5_F8_type_C"/>
    <property type="match status" value="1"/>
</dbReference>
<dbReference type="Proteomes" id="UP001225316">
    <property type="component" value="Unassembled WGS sequence"/>
</dbReference>